<evidence type="ECO:0000313" key="10">
    <source>
        <dbReference type="Proteomes" id="UP000245712"/>
    </source>
</evidence>
<proteinExistence type="inferred from homology"/>
<dbReference type="PANTHER" id="PTHR35524">
    <property type="entry name" value="ALPHA-ACETOLACTATE DECARBOXYLASE"/>
    <property type="match status" value="1"/>
</dbReference>
<reference evidence="9 10" key="1">
    <citation type="submission" date="2018-05" db="EMBL/GenBank/DDBJ databases">
        <title>Genomic Encyclopedia of Type Strains, Phase IV (KMG-V): Genome sequencing to study the core and pangenomes of soil and plant-associated prokaryotes.</title>
        <authorList>
            <person name="Whitman W."/>
        </authorList>
    </citation>
    <scope>NUCLEOTIDE SEQUENCE [LARGE SCALE GENOMIC DNA]</scope>
    <source>
        <strain evidence="9 10">SCZa-39</strain>
    </source>
</reference>
<evidence type="ECO:0000256" key="1">
    <source>
        <dbReference type="ARBA" id="ARBA00001784"/>
    </source>
</evidence>
<comment type="caution">
    <text evidence="9">The sequence shown here is derived from an EMBL/GenBank/DDBJ whole genome shotgun (WGS) entry which is preliminary data.</text>
</comment>
<evidence type="ECO:0000256" key="5">
    <source>
        <dbReference type="ARBA" id="ARBA00020164"/>
    </source>
</evidence>
<organism evidence="9 10">
    <name type="scientific">Paraburkholderia unamae</name>
    <dbReference type="NCBI Taxonomy" id="219649"/>
    <lineage>
        <taxon>Bacteria</taxon>
        <taxon>Pseudomonadati</taxon>
        <taxon>Pseudomonadota</taxon>
        <taxon>Betaproteobacteria</taxon>
        <taxon>Burkholderiales</taxon>
        <taxon>Burkholderiaceae</taxon>
        <taxon>Paraburkholderia</taxon>
    </lineage>
</organism>
<comment type="pathway">
    <text evidence="2">Polyol metabolism; (R,R)-butane-2,3-diol biosynthesis; (R,R)-butane-2,3-diol from pyruvate: step 2/3.</text>
</comment>
<evidence type="ECO:0000256" key="6">
    <source>
        <dbReference type="ARBA" id="ARBA00022793"/>
    </source>
</evidence>
<dbReference type="EC" id="4.1.1.5" evidence="4"/>
<keyword evidence="7" id="KW-0005">Acetoin biosynthesis</keyword>
<keyword evidence="8" id="KW-0456">Lyase</keyword>
<keyword evidence="10" id="KW-1185">Reference proteome</keyword>
<dbReference type="InterPro" id="IPR005128">
    <property type="entry name" value="Acetolactate_a_deCO2ase"/>
</dbReference>
<gene>
    <name evidence="9" type="ORF">C7402_103517</name>
</gene>
<sequence length="191" mass="21418">MPGAAQEQSVWTAQSDNVSDTGVFLDVPDVVRRWDSAVKRTQWPEPVPPSFAAFAEFDPLIDVELPPARSLGHLRALCDTKRPSSNVFYALRLDGVFRSVRIESMEPTPSCRSPARVHGCEWTNVAGTVVGLWTPGVSSVFSLPGYHFQFFCTTRRRSGRLVARTSPELRLRMEPLGDFIWHCLRSQSLQT</sequence>
<evidence type="ECO:0000256" key="4">
    <source>
        <dbReference type="ARBA" id="ARBA00013204"/>
    </source>
</evidence>
<evidence type="ECO:0000313" key="9">
    <source>
        <dbReference type="EMBL" id="PVX85939.1"/>
    </source>
</evidence>
<dbReference type="PANTHER" id="PTHR35524:SF1">
    <property type="entry name" value="ALPHA-ACETOLACTATE DECARBOXYLASE"/>
    <property type="match status" value="1"/>
</dbReference>
<comment type="catalytic activity">
    <reaction evidence="1">
        <text>(2S)-2-acetolactate + H(+) = (R)-acetoin + CO2</text>
        <dbReference type="Rhea" id="RHEA:21580"/>
        <dbReference type="ChEBI" id="CHEBI:15378"/>
        <dbReference type="ChEBI" id="CHEBI:15686"/>
        <dbReference type="ChEBI" id="CHEBI:16526"/>
        <dbReference type="ChEBI" id="CHEBI:58476"/>
        <dbReference type="EC" id="4.1.1.5"/>
    </reaction>
</comment>
<keyword evidence="6" id="KW-0210">Decarboxylase</keyword>
<accession>A0ABX5KUJ2</accession>
<dbReference type="EMBL" id="QEOB01000003">
    <property type="protein sequence ID" value="PVX85939.1"/>
    <property type="molecule type" value="Genomic_DNA"/>
</dbReference>
<evidence type="ECO:0000256" key="8">
    <source>
        <dbReference type="ARBA" id="ARBA00023239"/>
    </source>
</evidence>
<comment type="similarity">
    <text evidence="3">Belongs to the alpha-acetolactate decarboxylase family.</text>
</comment>
<evidence type="ECO:0000256" key="7">
    <source>
        <dbReference type="ARBA" id="ARBA00023061"/>
    </source>
</evidence>
<dbReference type="Gene3D" id="3.30.1330.80">
    <property type="entry name" value="Hypothetical protein, similar to alpha- acetolactate decarboxylase, domain 2"/>
    <property type="match status" value="1"/>
</dbReference>
<evidence type="ECO:0000256" key="3">
    <source>
        <dbReference type="ARBA" id="ARBA00007106"/>
    </source>
</evidence>
<evidence type="ECO:0000256" key="2">
    <source>
        <dbReference type="ARBA" id="ARBA00005170"/>
    </source>
</evidence>
<dbReference type="SUPFAM" id="SSF117856">
    <property type="entry name" value="AF0104/ALDC/Ptd012-like"/>
    <property type="match status" value="1"/>
</dbReference>
<dbReference type="Proteomes" id="UP000245712">
    <property type="component" value="Unassembled WGS sequence"/>
</dbReference>
<protein>
    <recommendedName>
        <fullName evidence="5">Alpha-acetolactate decarboxylase</fullName>
        <ecNumber evidence="4">4.1.1.5</ecNumber>
    </recommendedName>
</protein>
<dbReference type="Pfam" id="PF03306">
    <property type="entry name" value="AAL_decarboxy"/>
    <property type="match status" value="1"/>
</dbReference>
<name>A0ABX5KUJ2_9BURK</name>